<dbReference type="AlphaFoldDB" id="A0A2P4YN24"/>
<proteinExistence type="predicted"/>
<evidence type="ECO:0000313" key="2">
    <source>
        <dbReference type="EMBL" id="POM79212.1"/>
    </source>
</evidence>
<feature type="compositionally biased region" description="Polar residues" evidence="1">
    <location>
        <begin position="91"/>
        <end position="103"/>
    </location>
</feature>
<name>A0A2P4YN24_9STRA</name>
<keyword evidence="3" id="KW-1185">Reference proteome</keyword>
<feature type="region of interest" description="Disordered" evidence="1">
    <location>
        <begin position="71"/>
        <end position="103"/>
    </location>
</feature>
<evidence type="ECO:0000313" key="3">
    <source>
        <dbReference type="Proteomes" id="UP000237271"/>
    </source>
</evidence>
<reference evidence="2 3" key="1">
    <citation type="journal article" date="2017" name="Genome Biol. Evol.">
        <title>Phytophthora megakarya and P. palmivora, closely related causal agents of cacao black pod rot, underwent increases in genome sizes and gene numbers by different mechanisms.</title>
        <authorList>
            <person name="Ali S.S."/>
            <person name="Shao J."/>
            <person name="Lary D.J."/>
            <person name="Kronmiller B."/>
            <person name="Shen D."/>
            <person name="Strem M.D."/>
            <person name="Amoako-Attah I."/>
            <person name="Akrofi A.Y."/>
            <person name="Begoude B.A."/>
            <person name="Ten Hoopen G.M."/>
            <person name="Coulibaly K."/>
            <person name="Kebe B.I."/>
            <person name="Melnick R.L."/>
            <person name="Guiltinan M.J."/>
            <person name="Tyler B.M."/>
            <person name="Meinhardt L.W."/>
            <person name="Bailey B.A."/>
        </authorList>
    </citation>
    <scope>NUCLEOTIDE SEQUENCE [LARGE SCALE GENOMIC DNA]</scope>
    <source>
        <strain evidence="3">sbr112.9</strain>
    </source>
</reference>
<sequence length="103" mass="11095">MLFLPSGFKLDASPPAFKSKEAQTHALAVLKANGSSAFADSTALKALRKLHKAGNLDTRIALFHEPVHTGSVIDPTPSSALPSFIRLQPKQKPTNKNQHNPQT</sequence>
<dbReference type="EMBL" id="NCKW01001825">
    <property type="protein sequence ID" value="POM79212.1"/>
    <property type="molecule type" value="Genomic_DNA"/>
</dbReference>
<dbReference type="OrthoDB" id="122252at2759"/>
<evidence type="ECO:0000256" key="1">
    <source>
        <dbReference type="SAM" id="MobiDB-lite"/>
    </source>
</evidence>
<organism evidence="2 3">
    <name type="scientific">Phytophthora palmivora</name>
    <dbReference type="NCBI Taxonomy" id="4796"/>
    <lineage>
        <taxon>Eukaryota</taxon>
        <taxon>Sar</taxon>
        <taxon>Stramenopiles</taxon>
        <taxon>Oomycota</taxon>
        <taxon>Peronosporomycetes</taxon>
        <taxon>Peronosporales</taxon>
        <taxon>Peronosporaceae</taxon>
        <taxon>Phytophthora</taxon>
    </lineage>
</organism>
<gene>
    <name evidence="2" type="ORF">PHPALM_3163</name>
</gene>
<protein>
    <submittedName>
        <fullName evidence="2">Uncharacterized protein</fullName>
    </submittedName>
</protein>
<dbReference type="Proteomes" id="UP000237271">
    <property type="component" value="Unassembled WGS sequence"/>
</dbReference>
<accession>A0A2P4YN24</accession>
<comment type="caution">
    <text evidence="2">The sequence shown here is derived from an EMBL/GenBank/DDBJ whole genome shotgun (WGS) entry which is preliminary data.</text>
</comment>